<feature type="transmembrane region" description="Helical" evidence="7">
    <location>
        <begin position="97"/>
        <end position="119"/>
    </location>
</feature>
<dbReference type="OrthoDB" id="9804353at2"/>
<feature type="transmembrane region" description="Helical" evidence="7">
    <location>
        <begin position="66"/>
        <end position="85"/>
    </location>
</feature>
<dbReference type="STRING" id="1503961.SAMN05421736_109138"/>
<accession>A0A1H3RYZ8</accession>
<reference evidence="10" key="1">
    <citation type="submission" date="2016-10" db="EMBL/GenBank/DDBJ databases">
        <authorList>
            <person name="Varghese N."/>
            <person name="Submissions S."/>
        </authorList>
    </citation>
    <scope>NUCLEOTIDE SEQUENCE [LARGE SCALE GENOMIC DNA]</scope>
    <source>
        <strain evidence="10">SP</strain>
    </source>
</reference>
<dbReference type="SUPFAM" id="SSF161098">
    <property type="entry name" value="MetI-like"/>
    <property type="match status" value="1"/>
</dbReference>
<feature type="transmembrane region" description="Helical" evidence="7">
    <location>
        <begin position="12"/>
        <end position="31"/>
    </location>
</feature>
<evidence type="ECO:0000256" key="6">
    <source>
        <dbReference type="ARBA" id="ARBA00023136"/>
    </source>
</evidence>
<evidence type="ECO:0000256" key="2">
    <source>
        <dbReference type="ARBA" id="ARBA00022448"/>
    </source>
</evidence>
<evidence type="ECO:0000313" key="10">
    <source>
        <dbReference type="Proteomes" id="UP000198935"/>
    </source>
</evidence>
<sequence length="255" mass="27978">MKGSTSKNDKWVTLSAIVTLLFIWWIASLFYPPIILPSPAETAGKALSLFREGKLLGELVVTLRRVLLAFTISLMVGTVAGAMIGKTKNLYLFVKPIITIVQTIPPISWIILAIIWMGLGGGAPIFVVMIATFPIFFFNAAHGINQVSKELLEMSEIFQVKRHRQLLDVYLPSLWPFISSAISICIGISWKTIVMAELLSSNSGVGASLGLARLQLETSEVLAWTLTMVIVGVTCEQLFQMLSDKTTVGKMSKCK</sequence>
<keyword evidence="6 7" id="KW-0472">Membrane</keyword>
<keyword evidence="4 7" id="KW-0812">Transmembrane</keyword>
<dbReference type="PROSITE" id="PS50928">
    <property type="entry name" value="ABC_TM1"/>
    <property type="match status" value="1"/>
</dbReference>
<evidence type="ECO:0000256" key="7">
    <source>
        <dbReference type="RuleBase" id="RU363032"/>
    </source>
</evidence>
<comment type="similarity">
    <text evidence="7">Belongs to the binding-protein-dependent transport system permease family.</text>
</comment>
<dbReference type="PANTHER" id="PTHR30151">
    <property type="entry name" value="ALKANE SULFONATE ABC TRANSPORTER-RELATED, MEMBRANE SUBUNIT"/>
    <property type="match status" value="1"/>
</dbReference>
<dbReference type="GO" id="GO:0055085">
    <property type="term" value="P:transmembrane transport"/>
    <property type="evidence" value="ECO:0007669"/>
    <property type="project" value="InterPro"/>
</dbReference>
<comment type="subcellular location">
    <subcellularLocation>
        <location evidence="1 7">Cell membrane</location>
        <topology evidence="1 7">Multi-pass membrane protein</topology>
    </subcellularLocation>
</comment>
<keyword evidence="10" id="KW-1185">Reference proteome</keyword>
<evidence type="ECO:0000313" key="9">
    <source>
        <dbReference type="EMBL" id="SDZ30912.1"/>
    </source>
</evidence>
<proteinExistence type="inferred from homology"/>
<protein>
    <submittedName>
        <fullName evidence="9">NitT/TauT family transport system permease protein</fullName>
    </submittedName>
</protein>
<feature type="transmembrane region" description="Helical" evidence="7">
    <location>
        <begin position="125"/>
        <end position="145"/>
    </location>
</feature>
<dbReference type="Gene3D" id="1.10.3720.10">
    <property type="entry name" value="MetI-like"/>
    <property type="match status" value="1"/>
</dbReference>
<dbReference type="Pfam" id="PF00528">
    <property type="entry name" value="BPD_transp_1"/>
    <property type="match status" value="1"/>
</dbReference>
<keyword evidence="5 7" id="KW-1133">Transmembrane helix</keyword>
<feature type="domain" description="ABC transmembrane type-1" evidence="8">
    <location>
        <begin position="59"/>
        <end position="239"/>
    </location>
</feature>
<dbReference type="Proteomes" id="UP000198935">
    <property type="component" value="Unassembled WGS sequence"/>
</dbReference>
<dbReference type="PANTHER" id="PTHR30151:SF0">
    <property type="entry name" value="ABC TRANSPORTER PERMEASE PROTEIN MJ0413-RELATED"/>
    <property type="match status" value="1"/>
</dbReference>
<keyword evidence="2 7" id="KW-0813">Transport</keyword>
<organism evidence="9 10">
    <name type="scientific">Evansella caseinilytica</name>
    <dbReference type="NCBI Taxonomy" id="1503961"/>
    <lineage>
        <taxon>Bacteria</taxon>
        <taxon>Bacillati</taxon>
        <taxon>Bacillota</taxon>
        <taxon>Bacilli</taxon>
        <taxon>Bacillales</taxon>
        <taxon>Bacillaceae</taxon>
        <taxon>Evansella</taxon>
    </lineage>
</organism>
<evidence type="ECO:0000256" key="3">
    <source>
        <dbReference type="ARBA" id="ARBA00022475"/>
    </source>
</evidence>
<name>A0A1H3RYZ8_9BACI</name>
<dbReference type="GO" id="GO:0005886">
    <property type="term" value="C:plasma membrane"/>
    <property type="evidence" value="ECO:0007669"/>
    <property type="project" value="UniProtKB-SubCell"/>
</dbReference>
<evidence type="ECO:0000256" key="1">
    <source>
        <dbReference type="ARBA" id="ARBA00004651"/>
    </source>
</evidence>
<dbReference type="InterPro" id="IPR035906">
    <property type="entry name" value="MetI-like_sf"/>
</dbReference>
<keyword evidence="3" id="KW-1003">Cell membrane</keyword>
<gene>
    <name evidence="9" type="ORF">SAMN05421736_109138</name>
</gene>
<feature type="transmembrane region" description="Helical" evidence="7">
    <location>
        <begin position="221"/>
        <end position="242"/>
    </location>
</feature>
<dbReference type="AlphaFoldDB" id="A0A1H3RYZ8"/>
<dbReference type="InterPro" id="IPR000515">
    <property type="entry name" value="MetI-like"/>
</dbReference>
<feature type="transmembrane region" description="Helical" evidence="7">
    <location>
        <begin position="166"/>
        <end position="190"/>
    </location>
</feature>
<evidence type="ECO:0000259" key="8">
    <source>
        <dbReference type="PROSITE" id="PS50928"/>
    </source>
</evidence>
<dbReference type="EMBL" id="FNPI01000009">
    <property type="protein sequence ID" value="SDZ30912.1"/>
    <property type="molecule type" value="Genomic_DNA"/>
</dbReference>
<evidence type="ECO:0000256" key="5">
    <source>
        <dbReference type="ARBA" id="ARBA00022989"/>
    </source>
</evidence>
<evidence type="ECO:0000256" key="4">
    <source>
        <dbReference type="ARBA" id="ARBA00022692"/>
    </source>
</evidence>